<dbReference type="InterPro" id="IPR018931">
    <property type="entry name" value="DUF2520"/>
</dbReference>
<evidence type="ECO:0008006" key="4">
    <source>
        <dbReference type="Google" id="ProtNLM"/>
    </source>
</evidence>
<dbReference type="InterPro" id="IPR019665">
    <property type="entry name" value="OxRdtase/DH_put_Rossmann_dom"/>
</dbReference>
<name>A0A3B0JD14_9RICK</name>
<dbReference type="InterPro" id="IPR008927">
    <property type="entry name" value="6-PGluconate_DH-like_C_sf"/>
</dbReference>
<feature type="domain" description="Putative oxidoreductase/dehydrogenase Rossmann-like" evidence="1">
    <location>
        <begin position="3"/>
        <end position="121"/>
    </location>
</feature>
<dbReference type="SUPFAM" id="SSF48179">
    <property type="entry name" value="6-phosphogluconate dehydrogenase C-terminal domain-like"/>
    <property type="match status" value="1"/>
</dbReference>
<feature type="domain" description="DUF2520" evidence="2">
    <location>
        <begin position="139"/>
        <end position="264"/>
    </location>
</feature>
<organism evidence="3">
    <name type="scientific">Wolbachia endosymbiont of Aleurodicus dispersus</name>
    <dbReference type="NCBI Taxonomy" id="1288877"/>
    <lineage>
        <taxon>Bacteria</taxon>
        <taxon>Pseudomonadati</taxon>
        <taxon>Pseudomonadota</taxon>
        <taxon>Alphaproteobacteria</taxon>
        <taxon>Rickettsiales</taxon>
        <taxon>Anaplasmataceae</taxon>
        <taxon>Wolbachieae</taxon>
        <taxon>Wolbachia</taxon>
    </lineage>
</organism>
<dbReference type="Pfam" id="PF10728">
    <property type="entry name" value="DUF2520"/>
    <property type="match status" value="1"/>
</dbReference>
<dbReference type="Gene3D" id="1.10.1040.20">
    <property type="entry name" value="ProC-like, C-terminal domain"/>
    <property type="match status" value="1"/>
</dbReference>
<reference evidence="3" key="1">
    <citation type="submission" date="2018-04" db="EMBL/GenBank/DDBJ databases">
        <authorList>
            <person name="Go L.Y."/>
            <person name="Mitchell J.A."/>
        </authorList>
    </citation>
    <scope>NUCLEOTIDE SEQUENCE</scope>
    <source>
        <strain evidence="3">WBAD</strain>
    </source>
</reference>
<dbReference type="EMBL" id="OUNE01000111">
    <property type="protein sequence ID" value="SPP33152.1"/>
    <property type="molecule type" value="Genomic_DNA"/>
</dbReference>
<proteinExistence type="predicted"/>
<dbReference type="Gene3D" id="3.40.50.720">
    <property type="entry name" value="NAD(P)-binding Rossmann-like Domain"/>
    <property type="match status" value="1"/>
</dbReference>
<accession>A0A3B0JD14</accession>
<dbReference type="SUPFAM" id="SSF51735">
    <property type="entry name" value="NAD(P)-binding Rossmann-fold domains"/>
    <property type="match status" value="1"/>
</dbReference>
<dbReference type="AlphaFoldDB" id="A0A3B0JD14"/>
<gene>
    <name evidence="3" type="ORF">WBAD_0669</name>
</gene>
<dbReference type="InterPro" id="IPR036291">
    <property type="entry name" value="NAD(P)-bd_dom_sf"/>
</dbReference>
<protein>
    <recommendedName>
        <fullName evidence="4">DUF2520 domain-containing protein</fullName>
    </recommendedName>
</protein>
<dbReference type="InterPro" id="IPR037108">
    <property type="entry name" value="TM1727-like_C_sf"/>
</dbReference>
<dbReference type="PANTHER" id="PTHR40459:SF1">
    <property type="entry name" value="CONSERVED HYPOTHETICAL ALANINE AND LEUCINE RICH PROTEIN"/>
    <property type="match status" value="1"/>
</dbReference>
<sequence length="288" mass="32167">MEKLSVSIIGCGKVGKVIGYLLAKKVGCSIKGILNKSLLSSHNAVRFIKDGYACKDYKELIISNLWLISTQDASISSVCQELLNHKKLLKGSIVIHFSGTLNSKVLYSAKKAGCFVGSLHPIRSFADPKLSIKTFEGTYCAYEGDEQAFLLIRNLFEGIGAKIFRINQKAKSLYHIGSVFASNYLIALLKISYYFYYRAGVKENNIIDIIYSLSSGTLESIKKNRSLEKSITGPIQRRDIDIIKSHISSLKSMPFLLSLYKALGNIVLQSIYQSGKDHHFDYIKELLE</sequence>
<dbReference type="Pfam" id="PF10727">
    <property type="entry name" value="Rossmann-like"/>
    <property type="match status" value="1"/>
</dbReference>
<evidence type="ECO:0000313" key="3">
    <source>
        <dbReference type="EMBL" id="SPP33152.1"/>
    </source>
</evidence>
<evidence type="ECO:0000259" key="2">
    <source>
        <dbReference type="Pfam" id="PF10728"/>
    </source>
</evidence>
<dbReference type="PANTHER" id="PTHR40459">
    <property type="entry name" value="CONSERVED HYPOTHETICAL ALANINE AND LEUCINE RICH PROTEIN"/>
    <property type="match status" value="1"/>
</dbReference>
<evidence type="ECO:0000259" key="1">
    <source>
        <dbReference type="Pfam" id="PF10727"/>
    </source>
</evidence>